<dbReference type="InterPro" id="IPR036365">
    <property type="entry name" value="PGBD-like_sf"/>
</dbReference>
<dbReference type="InterPro" id="IPR036366">
    <property type="entry name" value="PGBDSf"/>
</dbReference>
<dbReference type="InterPro" id="IPR002477">
    <property type="entry name" value="Peptidoglycan-bd-like"/>
</dbReference>
<proteinExistence type="predicted"/>
<protein>
    <submittedName>
        <fullName evidence="2">Uncharacterized conserved protein</fullName>
    </submittedName>
</protein>
<organism evidence="2">
    <name type="scientific">uncultured Anaerotruncus sp</name>
    <dbReference type="NCBI Taxonomy" id="905011"/>
    <lineage>
        <taxon>Bacteria</taxon>
        <taxon>Bacillati</taxon>
        <taxon>Bacillota</taxon>
        <taxon>Clostridia</taxon>
        <taxon>Eubacteriales</taxon>
        <taxon>Oscillospiraceae</taxon>
        <taxon>Anaerotruncus</taxon>
        <taxon>environmental samples</taxon>
    </lineage>
</organism>
<dbReference type="EMBL" id="FMHG01000001">
    <property type="protein sequence ID" value="SCJ43324.1"/>
    <property type="molecule type" value="Genomic_DNA"/>
</dbReference>
<feature type="domain" description="Peptidoglycan binding-like" evidence="1">
    <location>
        <begin position="158"/>
        <end position="209"/>
    </location>
</feature>
<dbReference type="Gene3D" id="1.10.101.10">
    <property type="entry name" value="PGBD-like superfamily/PGBD"/>
    <property type="match status" value="1"/>
</dbReference>
<evidence type="ECO:0000313" key="2">
    <source>
        <dbReference type="EMBL" id="SCJ43324.1"/>
    </source>
</evidence>
<accession>A0A1C6GE16</accession>
<dbReference type="AlphaFoldDB" id="A0A1C6GE16"/>
<name>A0A1C6GE16_9FIRM</name>
<dbReference type="Pfam" id="PF01471">
    <property type="entry name" value="PG_binding_1"/>
    <property type="match status" value="1"/>
</dbReference>
<evidence type="ECO:0000259" key="1">
    <source>
        <dbReference type="Pfam" id="PF01471"/>
    </source>
</evidence>
<reference evidence="2" key="1">
    <citation type="submission" date="2015-09" db="EMBL/GenBank/DDBJ databases">
        <authorList>
            <consortium name="Pathogen Informatics"/>
        </authorList>
    </citation>
    <scope>NUCLEOTIDE SEQUENCE</scope>
    <source>
        <strain evidence="2">2789STDY5834896</strain>
    </source>
</reference>
<dbReference type="SUPFAM" id="SSF47090">
    <property type="entry name" value="PGBD-like"/>
    <property type="match status" value="1"/>
</dbReference>
<gene>
    <name evidence="2" type="ORF">SAMEA3545359_00336</name>
</gene>
<sequence>MATILVYNLYTNRMERYTRAETDPMPYSYGRTLLVREFRGSSRSSVMWTTTTAMESWNITRRNWGSGIYVGYAYKRIWEGGHGLQSQHYAGTSFDTMQNQTSATRRRFHQLCQSLGVWTYVEPISMTPSWVHFDKRYGSPACSAGYPLIRNGSVGVYVLVLQDALNALGYTTRTLDGYFGGNTTNALVAFQRANGLSADGICGCNTWRRITNAVVGIGRTSTVID</sequence>